<dbReference type="EMBL" id="WWEO01000045">
    <property type="protein sequence ID" value="NCD71870.1"/>
    <property type="molecule type" value="Genomic_DNA"/>
</dbReference>
<protein>
    <submittedName>
        <fullName evidence="1">DUF4406 domain-containing protein</fullName>
    </submittedName>
</protein>
<reference evidence="1" key="1">
    <citation type="submission" date="2020-01" db="EMBL/GenBank/DDBJ databases">
        <authorList>
            <person name="Seo Y.L."/>
        </authorList>
    </citation>
    <scope>NUCLEOTIDE SEQUENCE</scope>
    <source>
        <strain evidence="1">R11</strain>
    </source>
</reference>
<dbReference type="AlphaFoldDB" id="A0A965ZJM4"/>
<organism evidence="1 2">
    <name type="scientific">Mucilaginibacter agri</name>
    <dbReference type="NCBI Taxonomy" id="2695265"/>
    <lineage>
        <taxon>Bacteria</taxon>
        <taxon>Pseudomonadati</taxon>
        <taxon>Bacteroidota</taxon>
        <taxon>Sphingobacteriia</taxon>
        <taxon>Sphingobacteriales</taxon>
        <taxon>Sphingobacteriaceae</taxon>
        <taxon>Mucilaginibacter</taxon>
    </lineage>
</organism>
<accession>A0A965ZJM4</accession>
<dbReference type="Proteomes" id="UP000638732">
    <property type="component" value="Unassembled WGS sequence"/>
</dbReference>
<name>A0A965ZJM4_9SPHI</name>
<keyword evidence="2" id="KW-1185">Reference proteome</keyword>
<reference evidence="1" key="2">
    <citation type="submission" date="2020-10" db="EMBL/GenBank/DDBJ databases">
        <title>Mucilaginibacter sp. nov., isolated from soil.</title>
        <authorList>
            <person name="Jeon C.O."/>
        </authorList>
    </citation>
    <scope>NUCLEOTIDE SEQUENCE</scope>
    <source>
        <strain evidence="1">R11</strain>
    </source>
</reference>
<evidence type="ECO:0000313" key="1">
    <source>
        <dbReference type="EMBL" id="NCD71870.1"/>
    </source>
</evidence>
<comment type="caution">
    <text evidence="1">The sequence shown here is derived from an EMBL/GenBank/DDBJ whole genome shotgun (WGS) entry which is preliminary data.</text>
</comment>
<proteinExistence type="predicted"/>
<evidence type="ECO:0000313" key="2">
    <source>
        <dbReference type="Proteomes" id="UP000638732"/>
    </source>
</evidence>
<gene>
    <name evidence="1" type="ORF">GSY63_21080</name>
</gene>
<sequence>MMILVAGPYRSGTNDDPALIAANVKNMTDTALAVYRLGHMPVLGEWFALPLIEAAGSKQIGDDVFNELFHPVAVQLIDHCDAVLRIGGPSAGADEMVATGLAKQKEIFYNLDNLPAVE</sequence>